<feature type="transmembrane region" description="Helical" evidence="7">
    <location>
        <begin position="194"/>
        <end position="211"/>
    </location>
</feature>
<dbReference type="EMBL" id="JAQQWE010000004">
    <property type="protein sequence ID" value="KAK7955943.1"/>
    <property type="molecule type" value="Genomic_DNA"/>
</dbReference>
<name>A0ABR1QGS8_9PEZI</name>
<dbReference type="PANTHER" id="PTHR33048">
    <property type="entry name" value="PTH11-LIKE INTEGRAL MEMBRANE PROTEIN (AFU_ORTHOLOGUE AFUA_5G11245)"/>
    <property type="match status" value="1"/>
</dbReference>
<accession>A0ABR1QGS8</accession>
<evidence type="ECO:0000256" key="7">
    <source>
        <dbReference type="SAM" id="Phobius"/>
    </source>
</evidence>
<dbReference type="InterPro" id="IPR052337">
    <property type="entry name" value="SAT4-like"/>
</dbReference>
<evidence type="ECO:0000256" key="1">
    <source>
        <dbReference type="ARBA" id="ARBA00004141"/>
    </source>
</evidence>
<reference evidence="9 10" key="1">
    <citation type="submission" date="2023-01" db="EMBL/GenBank/DDBJ databases">
        <title>Analysis of 21 Apiospora genomes using comparative genomics revels a genus with tremendous synthesis potential of carbohydrate active enzymes and secondary metabolites.</title>
        <authorList>
            <person name="Sorensen T."/>
        </authorList>
    </citation>
    <scope>NUCLEOTIDE SEQUENCE [LARGE SCALE GENOMIC DNA]</scope>
    <source>
        <strain evidence="9 10">CBS 24483</strain>
    </source>
</reference>
<evidence type="ECO:0000313" key="10">
    <source>
        <dbReference type="Proteomes" id="UP001391051"/>
    </source>
</evidence>
<keyword evidence="10" id="KW-1185">Reference proteome</keyword>
<keyword evidence="4 7" id="KW-0472">Membrane</keyword>
<evidence type="ECO:0000256" key="5">
    <source>
        <dbReference type="ARBA" id="ARBA00038359"/>
    </source>
</evidence>
<evidence type="ECO:0000256" key="3">
    <source>
        <dbReference type="ARBA" id="ARBA00022989"/>
    </source>
</evidence>
<gene>
    <name evidence="9" type="ORF">PG986_005165</name>
</gene>
<feature type="transmembrane region" description="Helical" evidence="7">
    <location>
        <begin position="270"/>
        <end position="294"/>
    </location>
</feature>
<proteinExistence type="inferred from homology"/>
<dbReference type="InterPro" id="IPR049326">
    <property type="entry name" value="Rhodopsin_dom_fungi"/>
</dbReference>
<protein>
    <recommendedName>
        <fullName evidence="8">Rhodopsin domain-containing protein</fullName>
    </recommendedName>
</protein>
<comment type="similarity">
    <text evidence="5">Belongs to the SAT4 family.</text>
</comment>
<comment type="caution">
    <text evidence="9">The sequence shown here is derived from an EMBL/GenBank/DDBJ whole genome shotgun (WGS) entry which is preliminary data.</text>
</comment>
<evidence type="ECO:0000256" key="6">
    <source>
        <dbReference type="SAM" id="MobiDB-lite"/>
    </source>
</evidence>
<keyword evidence="2 7" id="KW-0812">Transmembrane</keyword>
<organism evidence="9 10">
    <name type="scientific">Apiospora aurea</name>
    <dbReference type="NCBI Taxonomy" id="335848"/>
    <lineage>
        <taxon>Eukaryota</taxon>
        <taxon>Fungi</taxon>
        <taxon>Dikarya</taxon>
        <taxon>Ascomycota</taxon>
        <taxon>Pezizomycotina</taxon>
        <taxon>Sordariomycetes</taxon>
        <taxon>Xylariomycetidae</taxon>
        <taxon>Amphisphaeriales</taxon>
        <taxon>Apiosporaceae</taxon>
        <taxon>Apiospora</taxon>
    </lineage>
</organism>
<dbReference type="RefSeq" id="XP_066701249.1">
    <property type="nucleotide sequence ID" value="XM_066841387.1"/>
</dbReference>
<evidence type="ECO:0000259" key="8">
    <source>
        <dbReference type="Pfam" id="PF20684"/>
    </source>
</evidence>
<feature type="region of interest" description="Disordered" evidence="6">
    <location>
        <begin position="318"/>
        <end position="343"/>
    </location>
</feature>
<dbReference type="Pfam" id="PF20684">
    <property type="entry name" value="Fung_rhodopsin"/>
    <property type="match status" value="1"/>
</dbReference>
<feature type="transmembrane region" description="Helical" evidence="7">
    <location>
        <begin position="28"/>
        <end position="46"/>
    </location>
</feature>
<comment type="subcellular location">
    <subcellularLocation>
        <location evidence="1">Membrane</location>
        <topology evidence="1">Multi-pass membrane protein</topology>
    </subcellularLocation>
</comment>
<feature type="transmembrane region" description="Helical" evidence="7">
    <location>
        <begin position="66"/>
        <end position="86"/>
    </location>
</feature>
<evidence type="ECO:0000256" key="2">
    <source>
        <dbReference type="ARBA" id="ARBA00022692"/>
    </source>
</evidence>
<feature type="transmembrane region" description="Helical" evidence="7">
    <location>
        <begin position="232"/>
        <end position="250"/>
    </location>
</feature>
<feature type="transmembrane region" description="Helical" evidence="7">
    <location>
        <begin position="148"/>
        <end position="174"/>
    </location>
</feature>
<feature type="transmembrane region" description="Helical" evidence="7">
    <location>
        <begin position="118"/>
        <end position="136"/>
    </location>
</feature>
<feature type="region of interest" description="Disordered" evidence="6">
    <location>
        <begin position="392"/>
        <end position="416"/>
    </location>
</feature>
<dbReference type="Proteomes" id="UP001391051">
    <property type="component" value="Unassembled WGS sequence"/>
</dbReference>
<evidence type="ECO:0000256" key="4">
    <source>
        <dbReference type="ARBA" id="ARBA00023136"/>
    </source>
</evidence>
<evidence type="ECO:0000313" key="9">
    <source>
        <dbReference type="EMBL" id="KAK7955943.1"/>
    </source>
</evidence>
<sequence>MDDGYLDTTPVRPPPPGVKSNFVDPDSHSYQLVIVIAVMMAMLALFTGGRIYTRIRITKSFGADDYLCILAFMFTLALDIEVLMMLDKPGGGPDGTHLWDTTLRQWIYHSKLAMVNSVLVRSANTTIKCAFFVFYLRLFGSKDHIRSMVWAGIAVVLTFYIAWLIAYLVCAVPGDGGYLDPGYQKQMANIPSKLITAAAYISVLSDLYILFIPMHQIPKLGLSYKRKWGISLIFLTGLVATTAGVINVIFRHNKTILDFSDITWSGQYVLMTSLIECNLGMVCLSMPVVLALFVGRITAFGQSLGSWVNVRKAQRHGAGDSASDLAPADGNESGPDSTPEIISNRIPDAKIGGMRKFIRNLNRSRVDDNTTVMSTFNDLTSADLSYHHQLKTMRPSHLARSRSNRSEKHDKLEKLG</sequence>
<dbReference type="PANTHER" id="PTHR33048:SF158">
    <property type="entry name" value="MEMBRANE PROTEIN PTH11-LIKE, PUTATIVE-RELATED"/>
    <property type="match status" value="1"/>
</dbReference>
<feature type="compositionally biased region" description="Basic and acidic residues" evidence="6">
    <location>
        <begin position="404"/>
        <end position="416"/>
    </location>
</feature>
<dbReference type="GeneID" id="92074449"/>
<feature type="domain" description="Rhodopsin" evidence="8">
    <location>
        <begin position="50"/>
        <end position="293"/>
    </location>
</feature>
<feature type="region of interest" description="Disordered" evidence="6">
    <location>
        <begin position="1"/>
        <end position="20"/>
    </location>
</feature>
<keyword evidence="3 7" id="KW-1133">Transmembrane helix</keyword>